<evidence type="ECO:0000313" key="2">
    <source>
        <dbReference type="Proteomes" id="UP000030706"/>
    </source>
</evidence>
<keyword evidence="2" id="KW-1185">Reference proteome</keyword>
<protein>
    <submittedName>
        <fullName evidence="1">UPF0157-domain-containing protein</fullName>
    </submittedName>
</protein>
<dbReference type="HOGENOM" id="CLU_086407_1_0_1"/>
<dbReference type="OrthoDB" id="630895at2759"/>
<dbReference type="PANTHER" id="PTHR34822:SF1">
    <property type="entry name" value="GRPB FAMILY PROTEIN"/>
    <property type="match status" value="1"/>
</dbReference>
<organism evidence="1 2">
    <name type="scientific">Aureobasidium pullulans EXF-150</name>
    <dbReference type="NCBI Taxonomy" id="1043002"/>
    <lineage>
        <taxon>Eukaryota</taxon>
        <taxon>Fungi</taxon>
        <taxon>Dikarya</taxon>
        <taxon>Ascomycota</taxon>
        <taxon>Pezizomycotina</taxon>
        <taxon>Dothideomycetes</taxon>
        <taxon>Dothideomycetidae</taxon>
        <taxon>Dothideales</taxon>
        <taxon>Saccotheciaceae</taxon>
        <taxon>Aureobasidium</taxon>
    </lineage>
</organism>
<dbReference type="PANTHER" id="PTHR34822">
    <property type="entry name" value="GRPB DOMAIN PROTEIN (AFU_ORTHOLOGUE AFUA_1G01530)"/>
    <property type="match status" value="1"/>
</dbReference>
<dbReference type="InterPro" id="IPR043519">
    <property type="entry name" value="NT_sf"/>
</dbReference>
<gene>
    <name evidence="1" type="ORF">M438DRAFT_348617</name>
</gene>
<dbReference type="RefSeq" id="XP_029756875.1">
    <property type="nucleotide sequence ID" value="XM_029906185.1"/>
</dbReference>
<dbReference type="Gene3D" id="3.30.460.10">
    <property type="entry name" value="Beta Polymerase, domain 2"/>
    <property type="match status" value="1"/>
</dbReference>
<reference evidence="1 2" key="1">
    <citation type="journal article" date="2014" name="BMC Genomics">
        <title>Genome sequencing of four Aureobasidium pullulans varieties: biotechnological potential, stress tolerance, and description of new species.</title>
        <authorList>
            <person name="Gostin Ar C."/>
            <person name="Ohm R.A."/>
            <person name="Kogej T."/>
            <person name="Sonjak S."/>
            <person name="Turk M."/>
            <person name="Zajc J."/>
            <person name="Zalar P."/>
            <person name="Grube M."/>
            <person name="Sun H."/>
            <person name="Han J."/>
            <person name="Sharma A."/>
            <person name="Chiniquy J."/>
            <person name="Ngan C.Y."/>
            <person name="Lipzen A."/>
            <person name="Barry K."/>
            <person name="Grigoriev I.V."/>
            <person name="Gunde-Cimerman N."/>
        </authorList>
    </citation>
    <scope>NUCLEOTIDE SEQUENCE [LARGE SCALE GENOMIC DNA]</scope>
    <source>
        <strain evidence="1 2">EXF-150</strain>
    </source>
</reference>
<dbReference type="InterPro" id="IPR007344">
    <property type="entry name" value="GrpB/CoaE"/>
</dbReference>
<accession>A0A074X5Q6</accession>
<sequence>MSPPIEEILADYDWQPELVERISYRDVATPIKIHPPNPAWPQIFLGIRNRIIAALGETALSVNHVGSTSVPGLSAKDIIDIDLVVQDSTDESAYVKALESAGFNFLLRERHWHEHRFFYTSAPQAINLHVWGPDCAEVARHQIFRQRLLGHPGDLAMYAECKDVAARETREDGGDMNEYTARKTEVIKKILRNAFVQLGYISGNEGY</sequence>
<dbReference type="EMBL" id="KL584996">
    <property type="protein sequence ID" value="KEQ80688.1"/>
    <property type="molecule type" value="Genomic_DNA"/>
</dbReference>
<evidence type="ECO:0000313" key="1">
    <source>
        <dbReference type="EMBL" id="KEQ80688.1"/>
    </source>
</evidence>
<name>A0A074X5Q6_AURPU</name>
<dbReference type="GeneID" id="40748491"/>
<dbReference type="Proteomes" id="UP000030706">
    <property type="component" value="Unassembled WGS sequence"/>
</dbReference>
<proteinExistence type="predicted"/>
<dbReference type="Pfam" id="PF04229">
    <property type="entry name" value="GrpB"/>
    <property type="match status" value="1"/>
</dbReference>
<dbReference type="AlphaFoldDB" id="A0A074X5Q6"/>
<dbReference type="SUPFAM" id="SSF81301">
    <property type="entry name" value="Nucleotidyltransferase"/>
    <property type="match status" value="1"/>
</dbReference>